<dbReference type="Pfam" id="PF05960">
    <property type="entry name" value="DUF885"/>
    <property type="match status" value="1"/>
</dbReference>
<gene>
    <name evidence="1" type="ORF">GCM10009710_22160</name>
</gene>
<proteinExistence type="predicted"/>
<dbReference type="PANTHER" id="PTHR33361:SF2">
    <property type="entry name" value="DUF885 DOMAIN-CONTAINING PROTEIN"/>
    <property type="match status" value="1"/>
</dbReference>
<keyword evidence="2" id="KW-1185">Reference proteome</keyword>
<dbReference type="PANTHER" id="PTHR33361">
    <property type="entry name" value="GLR0591 PROTEIN"/>
    <property type="match status" value="1"/>
</dbReference>
<dbReference type="InterPro" id="IPR010281">
    <property type="entry name" value="DUF885"/>
</dbReference>
<accession>A0ABP4VZD3</accession>
<evidence type="ECO:0000313" key="2">
    <source>
        <dbReference type="Proteomes" id="UP001501057"/>
    </source>
</evidence>
<evidence type="ECO:0000313" key="1">
    <source>
        <dbReference type="EMBL" id="GAA1741560.1"/>
    </source>
</evidence>
<protein>
    <submittedName>
        <fullName evidence="1">DUF885 domain-containing protein</fullName>
    </submittedName>
</protein>
<sequence>MERTPTPLDRVAEDWLETLLELQPEWHVELGRPGREGEYADLSPDGHAAMADAARATLRAVAATEPLDEVDRVTALELERTLGLAVELHESGEWRRDLNVIASPAQGIREIFDLVPTESDDDWHHVARRLRNVPAAVDGYVASLTDGIDLGQTPAVRQVREVLGQVRDLAGPASFFTTLADQGPEGQRGELSAAAADAAAAYARLGEFLTRTLAPAAREDDAAGREAYALASRSFVGLEVDLEETYAWGVEELRRMVTEQEEVARQIVPGGSIADAIAALDADPARKLHGTDALQAWMQETSDAAIAALDGTHFDIAEPLHRLECRIAPTQTGGIYYTPPSEDFSRAGRMWWSVPPEVTEFGTWRERTTVYHEGVPGHHLQCGVAVAAATTLNGWRRTSWNSGHGEGWALYAERLMADLGFLDDPGDRLGMLDAQRQRAARVVVDIGVHLGLPKPDGSGPWRGDDVLPFMRQHMHMDEGFVRFESNRYLGWPGQAPSYKIGEREWTRLRDDWVAVHGPDLRRFHADALALGGVGLGTLRQTLLG</sequence>
<reference evidence="2" key="1">
    <citation type="journal article" date="2019" name="Int. J. Syst. Evol. Microbiol.">
        <title>The Global Catalogue of Microorganisms (GCM) 10K type strain sequencing project: providing services to taxonomists for standard genome sequencing and annotation.</title>
        <authorList>
            <consortium name="The Broad Institute Genomics Platform"/>
            <consortium name="The Broad Institute Genome Sequencing Center for Infectious Disease"/>
            <person name="Wu L."/>
            <person name="Ma J."/>
        </authorList>
    </citation>
    <scope>NUCLEOTIDE SEQUENCE [LARGE SCALE GENOMIC DNA]</scope>
    <source>
        <strain evidence="2">JCM 13518</strain>
    </source>
</reference>
<dbReference type="Proteomes" id="UP001501057">
    <property type="component" value="Unassembled WGS sequence"/>
</dbReference>
<name>A0ABP4VZD3_9ACTN</name>
<organism evidence="1 2">
    <name type="scientific">Aeromicrobium alkaliterrae</name>
    <dbReference type="NCBI Taxonomy" id="302168"/>
    <lineage>
        <taxon>Bacteria</taxon>
        <taxon>Bacillati</taxon>
        <taxon>Actinomycetota</taxon>
        <taxon>Actinomycetes</taxon>
        <taxon>Propionibacteriales</taxon>
        <taxon>Nocardioidaceae</taxon>
        <taxon>Aeromicrobium</taxon>
    </lineage>
</organism>
<comment type="caution">
    <text evidence="1">The sequence shown here is derived from an EMBL/GenBank/DDBJ whole genome shotgun (WGS) entry which is preliminary data.</text>
</comment>
<dbReference type="RefSeq" id="WP_344201344.1">
    <property type="nucleotide sequence ID" value="NZ_BAAAME010000004.1"/>
</dbReference>
<dbReference type="EMBL" id="BAAAME010000004">
    <property type="protein sequence ID" value="GAA1741560.1"/>
    <property type="molecule type" value="Genomic_DNA"/>
</dbReference>